<dbReference type="SUPFAM" id="SSF53850">
    <property type="entry name" value="Periplasmic binding protein-like II"/>
    <property type="match status" value="1"/>
</dbReference>
<dbReference type="PANTHER" id="PTHR30537:SF58">
    <property type="entry name" value="HTH-TYPE TRANSCRIPTIONAL REGULATOR PERR"/>
    <property type="match status" value="1"/>
</dbReference>
<dbReference type="GO" id="GO:0043565">
    <property type="term" value="F:sequence-specific DNA binding"/>
    <property type="evidence" value="ECO:0007669"/>
    <property type="project" value="TreeGrafter"/>
</dbReference>
<accession>A0A7Y8WG67</accession>
<proteinExistence type="inferred from homology"/>
<dbReference type="Gene3D" id="3.40.190.290">
    <property type="match status" value="1"/>
</dbReference>
<dbReference type="Proteomes" id="UP000516181">
    <property type="component" value="Chromosome"/>
</dbReference>
<dbReference type="InterPro" id="IPR036388">
    <property type="entry name" value="WH-like_DNA-bd_sf"/>
</dbReference>
<evidence type="ECO:0000259" key="5">
    <source>
        <dbReference type="PROSITE" id="PS50931"/>
    </source>
</evidence>
<keyword evidence="4" id="KW-0804">Transcription</keyword>
<dbReference type="GO" id="GO:0006351">
    <property type="term" value="P:DNA-templated transcription"/>
    <property type="evidence" value="ECO:0007669"/>
    <property type="project" value="TreeGrafter"/>
</dbReference>
<comment type="similarity">
    <text evidence="1">Belongs to the LysR transcriptional regulatory family.</text>
</comment>
<dbReference type="PANTHER" id="PTHR30537">
    <property type="entry name" value="HTH-TYPE TRANSCRIPTIONAL REGULATOR"/>
    <property type="match status" value="1"/>
</dbReference>
<evidence type="ECO:0000256" key="3">
    <source>
        <dbReference type="ARBA" id="ARBA00023125"/>
    </source>
</evidence>
<dbReference type="AlphaFoldDB" id="A0A7Y8WG67"/>
<keyword evidence="2" id="KW-0805">Transcription regulation</keyword>
<organism evidence="7 8">
    <name type="scientific">Klebsiella variicola</name>
    <dbReference type="NCBI Taxonomy" id="244366"/>
    <lineage>
        <taxon>Bacteria</taxon>
        <taxon>Pseudomonadati</taxon>
        <taxon>Pseudomonadota</taxon>
        <taxon>Gammaproteobacteria</taxon>
        <taxon>Enterobacterales</taxon>
        <taxon>Enterobacteriaceae</taxon>
        <taxon>Klebsiella/Raoultella group</taxon>
        <taxon>Klebsiella</taxon>
        <taxon>Klebsiella pneumoniae complex</taxon>
    </lineage>
</organism>
<dbReference type="RefSeq" id="WP_008805978.1">
    <property type="nucleotide sequence ID" value="NC_011283.1"/>
</dbReference>
<dbReference type="PROSITE" id="PS50931">
    <property type="entry name" value="HTH_LYSR"/>
    <property type="match status" value="1"/>
</dbReference>
<dbReference type="InterPro" id="IPR058163">
    <property type="entry name" value="LysR-type_TF_proteobact-type"/>
</dbReference>
<dbReference type="Proteomes" id="UP001176846">
    <property type="component" value="Unassembled WGS sequence"/>
</dbReference>
<evidence type="ECO:0000256" key="2">
    <source>
        <dbReference type="ARBA" id="ARBA00023015"/>
    </source>
</evidence>
<sequence length="342" mass="38346">MRWRYFSLNAAGAVAGLVVKRLYVARIGKRKMKRQERIDRIELMRTYIRIIEAGSLSAAAGQMDTTQATVSRRLQSLEGLLGVKLILRTTHAMKLTDDGERCYRHARQVVDAWLALEDDLRIADDQPVGVLRVRAPHAFGQQQLLAPLVAFLQRHPQLSVEWMLNDNTVDFLSDNIDCAIRVGAEVDPATVSVLLAEVPRCVVASPELLAKYPPLTSLEALSGLPWIAINTFYQHEVRLRHLESGQIVSTAITPCLSTDSLYVARNTALAGLGVAMVSSWTVVEDIAAGRLIELFPQWRPASLPVHLVYPWARYYPTRLRKFLDLMREIMPDLAGMQRPQSA</sequence>
<dbReference type="EMBL" id="CP060807">
    <property type="protein sequence ID" value="QNP23100.1"/>
    <property type="molecule type" value="Genomic_DNA"/>
</dbReference>
<feature type="domain" description="HTH lysR-type" evidence="5">
    <location>
        <begin position="39"/>
        <end position="96"/>
    </location>
</feature>
<dbReference type="InterPro" id="IPR005119">
    <property type="entry name" value="LysR_subst-bd"/>
</dbReference>
<evidence type="ECO:0000256" key="1">
    <source>
        <dbReference type="ARBA" id="ARBA00009437"/>
    </source>
</evidence>
<reference evidence="6" key="2">
    <citation type="journal article" date="2023" name="Nat. Commun.">
        <title>Genomic dissection of endemic carbapenem resistance reveals metallo-beta-lactamase dissemination through clonal, plasmid and integron transfer.</title>
        <authorList>
            <person name="Macesic N."/>
            <person name="Hawkey J."/>
            <person name="Vezina B."/>
            <person name="Wisniewski J.A."/>
            <person name="Cottingham H."/>
            <person name="Blakeway L.V."/>
            <person name="Harshegyi T."/>
            <person name="Pragastis K."/>
            <person name="Badoordeen G.Z."/>
            <person name="Dennison A."/>
            <person name="Spelman D.W."/>
            <person name="Jenney A.W.J."/>
            <person name="Peleg A.Y."/>
        </authorList>
    </citation>
    <scope>NUCLEOTIDE SEQUENCE</scope>
    <source>
        <strain evidence="6">CPO071</strain>
    </source>
</reference>
<dbReference type="Pfam" id="PF03466">
    <property type="entry name" value="LysR_substrate"/>
    <property type="match status" value="1"/>
</dbReference>
<dbReference type="KEGG" id="kpe:KPK_3474"/>
<protein>
    <submittedName>
        <fullName evidence="7">LysR family transcriptional regulator</fullName>
    </submittedName>
</protein>
<name>A0A7Y8WG67_KLEVA</name>
<reference evidence="6" key="3">
    <citation type="submission" date="2024-01" db="EMBL/GenBank/DDBJ databases">
        <authorList>
            <person name="Macesic N."/>
        </authorList>
    </citation>
    <scope>NUCLEOTIDE SEQUENCE</scope>
    <source>
        <strain evidence="6">CPO071</strain>
    </source>
</reference>
<dbReference type="Gene3D" id="1.10.10.10">
    <property type="entry name" value="Winged helix-like DNA-binding domain superfamily/Winged helix DNA-binding domain"/>
    <property type="match status" value="1"/>
</dbReference>
<dbReference type="EMBL" id="JARTTN020000001">
    <property type="protein sequence ID" value="MEC6058274.1"/>
    <property type="molecule type" value="Genomic_DNA"/>
</dbReference>
<reference evidence="7 8" key="1">
    <citation type="submission" date="2020-08" db="EMBL/GenBank/DDBJ databases">
        <title>Complete genome sequence of Klebsiella pneumoniae KP2757.</title>
        <authorList>
            <person name="Zhang X."/>
        </authorList>
    </citation>
    <scope>NUCLEOTIDE SEQUENCE [LARGE SCALE GENOMIC DNA]</scope>
    <source>
        <strain evidence="7 8">KP2757</strain>
    </source>
</reference>
<evidence type="ECO:0000313" key="8">
    <source>
        <dbReference type="Proteomes" id="UP000516181"/>
    </source>
</evidence>
<evidence type="ECO:0000313" key="7">
    <source>
        <dbReference type="EMBL" id="QNP23100.1"/>
    </source>
</evidence>
<dbReference type="InterPro" id="IPR036390">
    <property type="entry name" value="WH_DNA-bd_sf"/>
</dbReference>
<dbReference type="CDD" id="cd08422">
    <property type="entry name" value="PBP2_CrgA_like"/>
    <property type="match status" value="1"/>
</dbReference>
<dbReference type="KEGG" id="kpk:A593_19910"/>
<dbReference type="Pfam" id="PF00126">
    <property type="entry name" value="HTH_1"/>
    <property type="match status" value="1"/>
</dbReference>
<dbReference type="GO" id="GO:0003700">
    <property type="term" value="F:DNA-binding transcription factor activity"/>
    <property type="evidence" value="ECO:0007669"/>
    <property type="project" value="InterPro"/>
</dbReference>
<keyword evidence="3" id="KW-0238">DNA-binding</keyword>
<evidence type="ECO:0000313" key="6">
    <source>
        <dbReference type="EMBL" id="MEC6058274.1"/>
    </source>
</evidence>
<dbReference type="SUPFAM" id="SSF46785">
    <property type="entry name" value="Winged helix' DNA-binding domain"/>
    <property type="match status" value="1"/>
</dbReference>
<evidence type="ECO:0000256" key="4">
    <source>
        <dbReference type="ARBA" id="ARBA00023163"/>
    </source>
</evidence>
<dbReference type="InterPro" id="IPR000847">
    <property type="entry name" value="LysR_HTH_N"/>
</dbReference>
<gene>
    <name evidence="7" type="ORF">IAP99_16860</name>
    <name evidence="6" type="ORF">QAB22_017260</name>
</gene>